<dbReference type="EMBL" id="AAOH01000002">
    <property type="protein sequence ID" value="EAR29709.1"/>
    <property type="molecule type" value="Genomic_DNA"/>
</dbReference>
<dbReference type="GO" id="GO:0016020">
    <property type="term" value="C:membrane"/>
    <property type="evidence" value="ECO:0007669"/>
    <property type="project" value="InterPro"/>
</dbReference>
<feature type="domain" description="Signal transduction histidine kinase internal region" evidence="2">
    <location>
        <begin position="171"/>
        <end position="249"/>
    </location>
</feature>
<protein>
    <submittedName>
        <fullName evidence="3">Putative transmembrane sensor histidine kinase transcription regulator protein</fullName>
    </submittedName>
</protein>
<dbReference type="PANTHER" id="PTHR34220">
    <property type="entry name" value="SENSOR HISTIDINE KINASE YPDA"/>
    <property type="match status" value="1"/>
</dbReference>
<dbReference type="AlphaFoldDB" id="A4C6V5"/>
<keyword evidence="1" id="KW-1133">Transmembrane helix</keyword>
<feature type="transmembrane region" description="Helical" evidence="1">
    <location>
        <begin position="133"/>
        <end position="154"/>
    </location>
</feature>
<keyword evidence="3" id="KW-0808">Transferase</keyword>
<evidence type="ECO:0000256" key="1">
    <source>
        <dbReference type="SAM" id="Phobius"/>
    </source>
</evidence>
<evidence type="ECO:0000313" key="3">
    <source>
        <dbReference type="EMBL" id="EAR29709.1"/>
    </source>
</evidence>
<dbReference type="InterPro" id="IPR036890">
    <property type="entry name" value="HATPase_C_sf"/>
</dbReference>
<name>A4C6V5_9GAMM</name>
<keyword evidence="1" id="KW-0472">Membrane</keyword>
<dbReference type="Proteomes" id="UP000006201">
    <property type="component" value="Unassembled WGS sequence"/>
</dbReference>
<gene>
    <name evidence="3" type="ORF">PTD2_12854</name>
</gene>
<proteinExistence type="predicted"/>
<evidence type="ECO:0000313" key="4">
    <source>
        <dbReference type="Proteomes" id="UP000006201"/>
    </source>
</evidence>
<dbReference type="RefSeq" id="WP_009837583.1">
    <property type="nucleotide sequence ID" value="NZ_AAOH01000002.1"/>
</dbReference>
<dbReference type="InterPro" id="IPR010559">
    <property type="entry name" value="Sig_transdc_His_kin_internal"/>
</dbReference>
<dbReference type="eggNOG" id="COG2972">
    <property type="taxonomic scope" value="Bacteria"/>
</dbReference>
<keyword evidence="3" id="KW-0418">Kinase</keyword>
<dbReference type="Gene3D" id="3.30.565.10">
    <property type="entry name" value="Histidine kinase-like ATPase, C-terminal domain"/>
    <property type="match status" value="1"/>
</dbReference>
<reference evidence="3 4" key="1">
    <citation type="submission" date="2006-02" db="EMBL/GenBank/DDBJ databases">
        <authorList>
            <person name="Moran M.A."/>
            <person name="Kjelleberg S."/>
            <person name="Egan S."/>
            <person name="Saunders N."/>
            <person name="Thomas T."/>
            <person name="Ferriera S."/>
            <person name="Johnson J."/>
            <person name="Kravitz S."/>
            <person name="Halpern A."/>
            <person name="Remington K."/>
            <person name="Beeson K."/>
            <person name="Tran B."/>
            <person name="Rogers Y.-H."/>
            <person name="Friedman R."/>
            <person name="Venter J.C."/>
        </authorList>
    </citation>
    <scope>NUCLEOTIDE SEQUENCE [LARGE SCALE GENOMIC DNA]</scope>
    <source>
        <strain evidence="3 4">D2</strain>
    </source>
</reference>
<keyword evidence="4" id="KW-1185">Reference proteome</keyword>
<dbReference type="HOGENOM" id="CLU_020473_1_1_6"/>
<feature type="transmembrane region" description="Helical" evidence="1">
    <location>
        <begin position="33"/>
        <end position="54"/>
    </location>
</feature>
<dbReference type="STRING" id="87626.PTD2_12854"/>
<dbReference type="InterPro" id="IPR050640">
    <property type="entry name" value="Bact_2-comp_sensor_kinase"/>
</dbReference>
<dbReference type="GO" id="GO:0000155">
    <property type="term" value="F:phosphorelay sensor kinase activity"/>
    <property type="evidence" value="ECO:0007669"/>
    <property type="project" value="InterPro"/>
</dbReference>
<keyword evidence="1 3" id="KW-0812">Transmembrane</keyword>
<feature type="transmembrane region" description="Helical" evidence="1">
    <location>
        <begin position="75"/>
        <end position="97"/>
    </location>
</feature>
<dbReference type="Pfam" id="PF06580">
    <property type="entry name" value="His_kinase"/>
    <property type="match status" value="1"/>
</dbReference>
<organism evidence="3 4">
    <name type="scientific">Pseudoalteromonas tunicata D2</name>
    <dbReference type="NCBI Taxonomy" id="87626"/>
    <lineage>
        <taxon>Bacteria</taxon>
        <taxon>Pseudomonadati</taxon>
        <taxon>Pseudomonadota</taxon>
        <taxon>Gammaproteobacteria</taxon>
        <taxon>Alteromonadales</taxon>
        <taxon>Pseudoalteromonadaceae</taxon>
        <taxon>Pseudoalteromonas</taxon>
    </lineage>
</organism>
<evidence type="ECO:0000259" key="2">
    <source>
        <dbReference type="Pfam" id="PF06580"/>
    </source>
</evidence>
<comment type="caution">
    <text evidence="3">The sequence shown here is derived from an EMBL/GenBank/DDBJ whole genome shotgun (WGS) entry which is preliminary data.</text>
</comment>
<dbReference type="PANTHER" id="PTHR34220:SF7">
    <property type="entry name" value="SENSOR HISTIDINE KINASE YPDA"/>
    <property type="match status" value="1"/>
</dbReference>
<sequence length="360" mass="41394">MTYWVLQGLAAVALFSLQFMSGLEHTFAIYPDWVVLSQITFNSLLFIVLSHFIIRAPQKHFLPENALKSTITKTLFISIIFATILDITFSNTFQLLLNSDLNAVTRFFRGGVEHRLELQAYDLYQAKWETSKLLFKFIAITFLYLFWAVAYLALTGVRNRLAIKQKVQEGQLALLMSQLNPHFLFNSMNSIRGMIFENKEIAKELVDKLTELFRYNLSSKQKPTVSLKDELAVCEFYLDIEHTRLEERLLIEINIPDECLELPIPTMGLLTLLENAIKHGIAPRIEPSLLKIDAFLFEHNWQLTVSNPIYHGSYKPSGTGTGLTNLKQRMALMFNDDATVTTEHIDDHFIARITLPMKKK</sequence>
<accession>A4C6V5</accession>
<dbReference type="SUPFAM" id="SSF55874">
    <property type="entry name" value="ATPase domain of HSP90 chaperone/DNA topoisomerase II/histidine kinase"/>
    <property type="match status" value="1"/>
</dbReference>
<dbReference type="OrthoDB" id="2514702at2"/>